<evidence type="ECO:0000259" key="2">
    <source>
        <dbReference type="Pfam" id="PF00188"/>
    </source>
</evidence>
<dbReference type="SUPFAM" id="SSF55797">
    <property type="entry name" value="PR-1-like"/>
    <property type="match status" value="1"/>
</dbReference>
<gene>
    <name evidence="3" type="ORF">D3218_16375</name>
</gene>
<protein>
    <submittedName>
        <fullName evidence="3">CAP domain-containing protein</fullName>
    </submittedName>
</protein>
<evidence type="ECO:0000256" key="1">
    <source>
        <dbReference type="SAM" id="SignalP"/>
    </source>
</evidence>
<dbReference type="Pfam" id="PF00188">
    <property type="entry name" value="CAP"/>
    <property type="match status" value="1"/>
</dbReference>
<name>A0A3A1WJB6_9HYPH</name>
<dbReference type="AlphaFoldDB" id="A0A3A1WJB6"/>
<evidence type="ECO:0000313" key="4">
    <source>
        <dbReference type="Proteomes" id="UP000265750"/>
    </source>
</evidence>
<organism evidence="3 4">
    <name type="scientific">Aureimonas flava</name>
    <dbReference type="NCBI Taxonomy" id="2320271"/>
    <lineage>
        <taxon>Bacteria</taxon>
        <taxon>Pseudomonadati</taxon>
        <taxon>Pseudomonadota</taxon>
        <taxon>Alphaproteobacteria</taxon>
        <taxon>Hyphomicrobiales</taxon>
        <taxon>Aurantimonadaceae</taxon>
        <taxon>Aureimonas</taxon>
    </lineage>
</organism>
<dbReference type="Gene3D" id="3.40.33.10">
    <property type="entry name" value="CAP"/>
    <property type="match status" value="1"/>
</dbReference>
<keyword evidence="1" id="KW-0732">Signal</keyword>
<sequence length="192" mass="20297">MRGRTAGQFGRMTINTRCAAALLAAALLGGCAAGPGSVSKTADLSIDRAHGLALVNAFRAENGLGPLTVDERLMKAAAAQSEAMAGRDKMDHAVAGALPGRVERAGYHWGTTAENIGRGYKDYDAAMVGWINSPGHRRNLLNPKVTQIGFAGAQAVGSPRAYWAQILATPGRERTPVSAERPMRWGSELRFP</sequence>
<keyword evidence="4" id="KW-1185">Reference proteome</keyword>
<reference evidence="4" key="1">
    <citation type="submission" date="2018-09" db="EMBL/GenBank/DDBJ databases">
        <authorList>
            <person name="Tuo L."/>
        </authorList>
    </citation>
    <scope>NUCLEOTIDE SEQUENCE [LARGE SCALE GENOMIC DNA]</scope>
    <source>
        <strain evidence="4">M2BS4Y-1</strain>
    </source>
</reference>
<dbReference type="InterPro" id="IPR035940">
    <property type="entry name" value="CAP_sf"/>
</dbReference>
<dbReference type="CDD" id="cd05379">
    <property type="entry name" value="CAP_bacterial"/>
    <property type="match status" value="1"/>
</dbReference>
<evidence type="ECO:0000313" key="3">
    <source>
        <dbReference type="EMBL" id="RIX98759.1"/>
    </source>
</evidence>
<feature type="domain" description="SCP" evidence="2">
    <location>
        <begin position="52"/>
        <end position="154"/>
    </location>
</feature>
<dbReference type="Proteomes" id="UP000265750">
    <property type="component" value="Unassembled WGS sequence"/>
</dbReference>
<dbReference type="InterPro" id="IPR014044">
    <property type="entry name" value="CAP_dom"/>
</dbReference>
<accession>A0A3A1WJB6</accession>
<dbReference type="PROSITE" id="PS51257">
    <property type="entry name" value="PROKAR_LIPOPROTEIN"/>
    <property type="match status" value="1"/>
</dbReference>
<dbReference type="PANTHER" id="PTHR31157">
    <property type="entry name" value="SCP DOMAIN-CONTAINING PROTEIN"/>
    <property type="match status" value="1"/>
</dbReference>
<feature type="chain" id="PRO_5017288078" evidence="1">
    <location>
        <begin position="34"/>
        <end position="192"/>
    </location>
</feature>
<proteinExistence type="predicted"/>
<feature type="signal peptide" evidence="1">
    <location>
        <begin position="1"/>
        <end position="33"/>
    </location>
</feature>
<dbReference type="EMBL" id="QYRN01000009">
    <property type="protein sequence ID" value="RIX98759.1"/>
    <property type="molecule type" value="Genomic_DNA"/>
</dbReference>
<dbReference type="PANTHER" id="PTHR31157:SF1">
    <property type="entry name" value="SCP DOMAIN-CONTAINING PROTEIN"/>
    <property type="match status" value="1"/>
</dbReference>
<comment type="caution">
    <text evidence="3">The sequence shown here is derived from an EMBL/GenBank/DDBJ whole genome shotgun (WGS) entry which is preliminary data.</text>
</comment>